<sequence length="176" mass="19600">MQQFRQRLPQADPEIVSGVALQSPLARALSDALDSLVKEDTKSNDGIPGAEDAVSEEDIVDGERVGGREKPDCVTNFQTGMSDSILTAYSNAVVRTDFSKAPAAILRGRMDHYNRVDHRWRIAVEDAELRRRASHTKPSHRRKGRISLWEASEKEHPNAKRLKVDGTLHILAYGDS</sequence>
<feature type="region of interest" description="Disordered" evidence="1">
    <location>
        <begin position="132"/>
        <end position="152"/>
    </location>
</feature>
<proteinExistence type="predicted"/>
<organism evidence="2">
    <name type="scientific">Grammatophora oceanica</name>
    <dbReference type="NCBI Taxonomy" id="210454"/>
    <lineage>
        <taxon>Eukaryota</taxon>
        <taxon>Sar</taxon>
        <taxon>Stramenopiles</taxon>
        <taxon>Ochrophyta</taxon>
        <taxon>Bacillariophyta</taxon>
        <taxon>Fragilariophyceae</taxon>
        <taxon>Fragilariophycidae</taxon>
        <taxon>Rhabdonematales</taxon>
        <taxon>Grammatophoraceae</taxon>
        <taxon>Grammatophora</taxon>
    </lineage>
</organism>
<evidence type="ECO:0000256" key="1">
    <source>
        <dbReference type="SAM" id="MobiDB-lite"/>
    </source>
</evidence>
<protein>
    <submittedName>
        <fullName evidence="2">Uncharacterized protein</fullName>
    </submittedName>
</protein>
<reference evidence="2" key="1">
    <citation type="submission" date="2021-01" db="EMBL/GenBank/DDBJ databases">
        <authorList>
            <person name="Corre E."/>
            <person name="Pelletier E."/>
            <person name="Niang G."/>
            <person name="Scheremetjew M."/>
            <person name="Finn R."/>
            <person name="Kale V."/>
            <person name="Holt S."/>
            <person name="Cochrane G."/>
            <person name="Meng A."/>
            <person name="Brown T."/>
            <person name="Cohen L."/>
        </authorList>
    </citation>
    <scope>NUCLEOTIDE SEQUENCE</scope>
    <source>
        <strain evidence="2">CCMP 410</strain>
    </source>
</reference>
<gene>
    <name evidence="2" type="ORF">GOCE00092_LOCUS2503</name>
</gene>
<feature type="compositionally biased region" description="Basic residues" evidence="1">
    <location>
        <begin position="132"/>
        <end position="145"/>
    </location>
</feature>
<evidence type="ECO:0000313" key="2">
    <source>
        <dbReference type="EMBL" id="CAD9273595.1"/>
    </source>
</evidence>
<accession>A0A7S1Y2K2</accession>
<dbReference type="EMBL" id="HBGK01004746">
    <property type="protein sequence ID" value="CAD9273595.1"/>
    <property type="molecule type" value="Transcribed_RNA"/>
</dbReference>
<dbReference type="AlphaFoldDB" id="A0A7S1Y2K2"/>
<name>A0A7S1Y2K2_9STRA</name>